<evidence type="ECO:0000256" key="9">
    <source>
        <dbReference type="ARBA" id="ARBA00023136"/>
    </source>
</evidence>
<comment type="similarity">
    <text evidence="2 10">Belongs to the TonB family.</text>
</comment>
<dbReference type="NCBIfam" id="TIGR01352">
    <property type="entry name" value="tonB_Cterm"/>
    <property type="match status" value="1"/>
</dbReference>
<proteinExistence type="inferred from homology"/>
<dbReference type="Pfam" id="PF03544">
    <property type="entry name" value="TonB_C"/>
    <property type="match status" value="1"/>
</dbReference>
<dbReference type="InterPro" id="IPR006260">
    <property type="entry name" value="TonB/TolA_C"/>
</dbReference>
<evidence type="ECO:0000256" key="4">
    <source>
        <dbReference type="ARBA" id="ARBA00022475"/>
    </source>
</evidence>
<dbReference type="InterPro" id="IPR051045">
    <property type="entry name" value="TonB-dependent_transducer"/>
</dbReference>
<evidence type="ECO:0000256" key="1">
    <source>
        <dbReference type="ARBA" id="ARBA00004383"/>
    </source>
</evidence>
<evidence type="ECO:0000256" key="6">
    <source>
        <dbReference type="ARBA" id="ARBA00022692"/>
    </source>
</evidence>
<organism evidence="13 14">
    <name type="scientific">Steroidobacter flavus</name>
    <dbReference type="NCBI Taxonomy" id="1842136"/>
    <lineage>
        <taxon>Bacteria</taxon>
        <taxon>Pseudomonadati</taxon>
        <taxon>Pseudomonadota</taxon>
        <taxon>Gammaproteobacteria</taxon>
        <taxon>Steroidobacterales</taxon>
        <taxon>Steroidobacteraceae</taxon>
        <taxon>Steroidobacter</taxon>
    </lineage>
</organism>
<keyword evidence="3 10" id="KW-0813">Transport</keyword>
<keyword evidence="10" id="KW-0735">Signal-anchor</keyword>
<evidence type="ECO:0000256" key="5">
    <source>
        <dbReference type="ARBA" id="ARBA00022519"/>
    </source>
</evidence>
<evidence type="ECO:0000256" key="3">
    <source>
        <dbReference type="ARBA" id="ARBA00022448"/>
    </source>
</evidence>
<keyword evidence="5 10" id="KW-0997">Cell inner membrane</keyword>
<evidence type="ECO:0000313" key="14">
    <source>
        <dbReference type="Proteomes" id="UP001595904"/>
    </source>
</evidence>
<feature type="transmembrane region" description="Helical" evidence="10">
    <location>
        <begin position="180"/>
        <end position="201"/>
    </location>
</feature>
<evidence type="ECO:0000256" key="7">
    <source>
        <dbReference type="ARBA" id="ARBA00022927"/>
    </source>
</evidence>
<keyword evidence="7 10" id="KW-0653">Protein transport</keyword>
<dbReference type="Proteomes" id="UP001595904">
    <property type="component" value="Unassembled WGS sequence"/>
</dbReference>
<evidence type="ECO:0000256" key="8">
    <source>
        <dbReference type="ARBA" id="ARBA00022989"/>
    </source>
</evidence>
<evidence type="ECO:0000256" key="2">
    <source>
        <dbReference type="ARBA" id="ARBA00006555"/>
    </source>
</evidence>
<dbReference type="InterPro" id="IPR011990">
    <property type="entry name" value="TPR-like_helical_dom_sf"/>
</dbReference>
<dbReference type="InterPro" id="IPR003538">
    <property type="entry name" value="TonB"/>
</dbReference>
<dbReference type="Gene3D" id="1.25.40.10">
    <property type="entry name" value="Tetratricopeptide repeat domain"/>
    <property type="match status" value="1"/>
</dbReference>
<dbReference type="PANTHER" id="PTHR33446">
    <property type="entry name" value="PROTEIN TONB-RELATED"/>
    <property type="match status" value="1"/>
</dbReference>
<dbReference type="SUPFAM" id="SSF48452">
    <property type="entry name" value="TPR-like"/>
    <property type="match status" value="1"/>
</dbReference>
<evidence type="ECO:0000256" key="11">
    <source>
        <dbReference type="SAM" id="MobiDB-lite"/>
    </source>
</evidence>
<comment type="caution">
    <text evidence="13">The sequence shown here is derived from an EMBL/GenBank/DDBJ whole genome shotgun (WGS) entry which is preliminary data.</text>
</comment>
<evidence type="ECO:0000259" key="12">
    <source>
        <dbReference type="PROSITE" id="PS52015"/>
    </source>
</evidence>
<evidence type="ECO:0000256" key="10">
    <source>
        <dbReference type="RuleBase" id="RU362123"/>
    </source>
</evidence>
<dbReference type="PRINTS" id="PR01374">
    <property type="entry name" value="TONBPROTEIN"/>
</dbReference>
<dbReference type="RefSeq" id="WP_380597203.1">
    <property type="nucleotide sequence ID" value="NZ_JBHSDU010000003.1"/>
</dbReference>
<name>A0ABV8SSS4_9GAMM</name>
<dbReference type="InterPro" id="IPR037682">
    <property type="entry name" value="TonB_C"/>
</dbReference>
<reference evidence="14" key="1">
    <citation type="journal article" date="2019" name="Int. J. Syst. Evol. Microbiol.">
        <title>The Global Catalogue of Microorganisms (GCM) 10K type strain sequencing project: providing services to taxonomists for standard genome sequencing and annotation.</title>
        <authorList>
            <consortium name="The Broad Institute Genomics Platform"/>
            <consortium name="The Broad Institute Genome Sequencing Center for Infectious Disease"/>
            <person name="Wu L."/>
            <person name="Ma J."/>
        </authorList>
    </citation>
    <scope>NUCLEOTIDE SEQUENCE [LARGE SCALE GENOMIC DNA]</scope>
    <source>
        <strain evidence="14">CGMCC 1.10759</strain>
    </source>
</reference>
<comment type="function">
    <text evidence="10">Interacts with outer membrane receptor proteins that carry out high-affinity binding and energy dependent uptake into the periplasmic space of specific substrates. It could act to transduce energy from the cytoplasmic membrane to specific energy-requiring processes in the outer membrane, resulting in the release into the periplasm of ligands bound by these outer membrane proteins.</text>
</comment>
<keyword evidence="6 10" id="KW-0812">Transmembrane</keyword>
<keyword evidence="8 10" id="KW-1133">Transmembrane helix</keyword>
<dbReference type="EMBL" id="JBHSDU010000003">
    <property type="protein sequence ID" value="MFC4310038.1"/>
    <property type="molecule type" value="Genomic_DNA"/>
</dbReference>
<keyword evidence="14" id="KW-1185">Reference proteome</keyword>
<feature type="domain" description="TonB C-terminal" evidence="12">
    <location>
        <begin position="588"/>
        <end position="682"/>
    </location>
</feature>
<dbReference type="SUPFAM" id="SSF74653">
    <property type="entry name" value="TolA/TonB C-terminal domain"/>
    <property type="match status" value="1"/>
</dbReference>
<comment type="subcellular location">
    <subcellularLocation>
        <location evidence="1 10">Cell inner membrane</location>
        <topology evidence="1 10">Single-pass membrane protein</topology>
        <orientation evidence="1 10">Periplasmic side</orientation>
    </subcellularLocation>
</comment>
<protein>
    <recommendedName>
        <fullName evidence="10">Protein TonB</fullName>
    </recommendedName>
</protein>
<keyword evidence="4 10" id="KW-1003">Cell membrane</keyword>
<feature type="region of interest" description="Disordered" evidence="11">
    <location>
        <begin position="441"/>
        <end position="480"/>
    </location>
</feature>
<dbReference type="Gene3D" id="3.30.1150.10">
    <property type="match status" value="1"/>
</dbReference>
<feature type="compositionally biased region" description="Low complexity" evidence="11">
    <location>
        <begin position="462"/>
        <end position="479"/>
    </location>
</feature>
<sequence>MANAQHGRSSGHGNTQDEVNLEIDDSQALRQLEEGTSPPILVLSRDANLVETVKKAAPRGVSVAFAPDLDHVAEKLSNLKPGVLVADTASTADVASMVAQLTQHFPELVVVVAGKREDSSALMQLTAAGRIFRFLLTPLSHGQTRLALEAAVKQHLDLSAAGQRLSTAGASGEGGSKNYVMTYGALAAGLLVVIGGIWFGVSRFTGEPEVPPVVNVPAAPGAQQPGGVPERPDPVKAELALAKDAFDQNKFIEPQGESALDLYRSALALDPNSQAAKDGIRSVVDKILERAEAALLAERLEEAIRTIETARDIDSTHPRLAFLDTQVARERERLKLSQAQEVGNRVRSLVNSANDRMANGRLLTPNNGSAKDALLEARRLDPTDPTVLSTIREFSAQLTEEARKALASGNVEAATAYVQGARQMGSAGSALAAVERSLAEATRTAGPGSGPNTAAGAPVQSAGARRPATNAPAAGAGPNIDAMVSDVRTRLTEGKLIDPPGDSARDLLANLRTAAPNRPEVDELSRTLSQRLLDSGRQAMNAKAYERSSQLIAAAKDVGQRFNGPAIAQAEADLTAARDANSQQTNVVSAASLKRVRMVSPAYPDAARKRGIEGWVELAFTVQTNGTVDQVEVRNASPADVFDDAAIRAVRQWRFEPVERNGERIEQRAMVRLKFSQQAAQN</sequence>
<gene>
    <name evidence="13" type="ORF">ACFPN2_13185</name>
</gene>
<evidence type="ECO:0000313" key="13">
    <source>
        <dbReference type="EMBL" id="MFC4310038.1"/>
    </source>
</evidence>
<keyword evidence="9 10" id="KW-0472">Membrane</keyword>
<accession>A0ABV8SSS4</accession>
<dbReference type="PROSITE" id="PS52015">
    <property type="entry name" value="TONB_CTD"/>
    <property type="match status" value="1"/>
</dbReference>